<dbReference type="SUPFAM" id="SSF53474">
    <property type="entry name" value="alpha/beta-Hydrolases"/>
    <property type="match status" value="1"/>
</dbReference>
<dbReference type="PANTHER" id="PTHR23025">
    <property type="entry name" value="TRIACYLGLYCEROL LIPASE"/>
    <property type="match status" value="1"/>
</dbReference>
<dbReference type="AlphaFoldDB" id="A0ABD3RZ77"/>
<dbReference type="PANTHER" id="PTHR23025:SF3">
    <property type="entry name" value="HORMONE-SENSITIVE LIPASE"/>
    <property type="match status" value="1"/>
</dbReference>
<feature type="region of interest" description="Disordered" evidence="1">
    <location>
        <begin position="266"/>
        <end position="286"/>
    </location>
</feature>
<feature type="region of interest" description="Disordered" evidence="1">
    <location>
        <begin position="168"/>
        <end position="191"/>
    </location>
</feature>
<evidence type="ECO:0000259" key="2">
    <source>
        <dbReference type="Pfam" id="PF07859"/>
    </source>
</evidence>
<feature type="compositionally biased region" description="Polar residues" evidence="1">
    <location>
        <begin position="177"/>
        <end position="191"/>
    </location>
</feature>
<evidence type="ECO:0000313" key="3">
    <source>
        <dbReference type="EMBL" id="KAL3817486.1"/>
    </source>
</evidence>
<sequence>MVGSNNPNDHHYAIDAAKLVEKCRSLLRSILDMMESEFSTRVFQRRAYQLAALYDVLKCVDRLIHTHLLDLLDREMEFLSSIDHDMKNARQQLKQFFGEHAEFPTLMDTVKTLQCAVRVASDYRVGYHGALHPTINPIRTSIYSMPPLTVGCHHHSLSIDDPVEDDNHAQGWYSGRGSPTPTASPPESYQVQNLTGCGGGGKCFTDFPFSPPGPNGGNNSKYYPSWSSKDSSLFRLIVSLQLCLVRIEEANSVLCNGKARVAARCEDRSRSGSSESKQSGLDCGRNGGDGDGLNFLSARTDSETTKATVQPFRWKRSRISAMAGVAAGGALALMLRSKNAPRHEQCKILSLAGRAALGAAAASYIRRRWRIICIDARVADSAAATEDWIFDWICLVNNNGSDLDARNAGYKQLLLPRKSVLWYSNGRIRFQLMKRGMNLLYASIGKAVEITKGREISESSRSSGLWTFVVASLAASYYNCIGPAAASASALANSPSSVIQNAWGMVSFPAVKKASLEATRILKGAAIADRVEICGVSCFVLSQDAVPELSSGLRRYHRRQEREDARLGTIHEMTHHRTSSANVKGYLTRNVILHLTGGGFFAHTIAGDLPYLLDWSSSSKAVVIIPEYSLSPNKYPKAINEVTRLYRALRLGEAAVLLGFQPDRIIVSGESVGGNLAAALCVSIIMDNQENQNAELTPHKCDEMVSDVDSENEDPYADEGVGIDIPDALLLCCPALNLSLDSTPSRIVGANDPVLPSALISTISSSYLGGCPPTDPIASPYFATDVVLCNFPPTLIFTSEDDPLLDDSVSFNGRLRSAGVSSKLRAVHDLPHAFWALSTAGIPEARQVQKECQCWISKVLKSSAS</sequence>
<dbReference type="InterPro" id="IPR029058">
    <property type="entry name" value="AB_hydrolase_fold"/>
</dbReference>
<dbReference type="Gene3D" id="3.40.50.1820">
    <property type="entry name" value="alpha/beta hydrolase"/>
    <property type="match status" value="1"/>
</dbReference>
<dbReference type="InterPro" id="IPR013094">
    <property type="entry name" value="AB_hydrolase_3"/>
</dbReference>
<name>A0ABD3RZ77_9STRA</name>
<dbReference type="Proteomes" id="UP001530377">
    <property type="component" value="Unassembled WGS sequence"/>
</dbReference>
<dbReference type="Pfam" id="PF07859">
    <property type="entry name" value="Abhydrolase_3"/>
    <property type="match status" value="1"/>
</dbReference>
<feature type="compositionally biased region" description="Low complexity" evidence="1">
    <location>
        <begin position="271"/>
        <end position="280"/>
    </location>
</feature>
<organism evidence="3 4">
    <name type="scientific">Cyclostephanos tholiformis</name>
    <dbReference type="NCBI Taxonomy" id="382380"/>
    <lineage>
        <taxon>Eukaryota</taxon>
        <taxon>Sar</taxon>
        <taxon>Stramenopiles</taxon>
        <taxon>Ochrophyta</taxon>
        <taxon>Bacillariophyta</taxon>
        <taxon>Coscinodiscophyceae</taxon>
        <taxon>Thalassiosirophycidae</taxon>
        <taxon>Stephanodiscales</taxon>
        <taxon>Stephanodiscaceae</taxon>
        <taxon>Cyclostephanos</taxon>
    </lineage>
</organism>
<reference evidence="3 4" key="1">
    <citation type="submission" date="2024-10" db="EMBL/GenBank/DDBJ databases">
        <title>Updated reference genomes for cyclostephanoid diatoms.</title>
        <authorList>
            <person name="Roberts W.R."/>
            <person name="Alverson A.J."/>
        </authorList>
    </citation>
    <scope>NUCLEOTIDE SEQUENCE [LARGE SCALE GENOMIC DNA]</scope>
    <source>
        <strain evidence="3 4">AJA228-03</strain>
    </source>
</reference>
<evidence type="ECO:0000256" key="1">
    <source>
        <dbReference type="SAM" id="MobiDB-lite"/>
    </source>
</evidence>
<feature type="domain" description="Alpha/beta hydrolase fold-3" evidence="2">
    <location>
        <begin position="593"/>
        <end position="835"/>
    </location>
</feature>
<dbReference type="EMBL" id="JALLPB020000102">
    <property type="protein sequence ID" value="KAL3817486.1"/>
    <property type="molecule type" value="Genomic_DNA"/>
</dbReference>
<accession>A0ABD3RZ77</accession>
<keyword evidence="4" id="KW-1185">Reference proteome</keyword>
<protein>
    <recommendedName>
        <fullName evidence="2">Alpha/beta hydrolase fold-3 domain-containing protein</fullName>
    </recommendedName>
</protein>
<evidence type="ECO:0000313" key="4">
    <source>
        <dbReference type="Proteomes" id="UP001530377"/>
    </source>
</evidence>
<proteinExistence type="predicted"/>
<gene>
    <name evidence="3" type="ORF">ACHAXA_007076</name>
</gene>
<comment type="caution">
    <text evidence="3">The sequence shown here is derived from an EMBL/GenBank/DDBJ whole genome shotgun (WGS) entry which is preliminary data.</text>
</comment>